<accession>H8L609</accession>
<protein>
    <submittedName>
        <fullName evidence="2">Carboxypeptidase C (Cathepsin A)</fullName>
    </submittedName>
</protein>
<keyword evidence="2" id="KW-0121">Carboxypeptidase</keyword>
<dbReference type="Proteomes" id="UP000005234">
    <property type="component" value="Chromosome"/>
</dbReference>
<reference evidence="2" key="1">
    <citation type="submission" date="2012-02" db="EMBL/GenBank/DDBJ databases">
        <title>The complete genome of Frateuria aurantia DSM 6220.</title>
        <authorList>
            <consortium name="US DOE Joint Genome Institute (JGI-PGF)"/>
            <person name="Lucas S."/>
            <person name="Copeland A."/>
            <person name="Lapidus A."/>
            <person name="Glavina del Rio T."/>
            <person name="Dalin E."/>
            <person name="Tice H."/>
            <person name="Bruce D."/>
            <person name="Goodwin L."/>
            <person name="Pitluck S."/>
            <person name="Peters L."/>
            <person name="Ovchinnikova G."/>
            <person name="Teshima H."/>
            <person name="Kyrpides N."/>
            <person name="Mavromatis K."/>
            <person name="Ivanova N."/>
            <person name="Brettin T."/>
            <person name="Detter J.C."/>
            <person name="Han C."/>
            <person name="Larimer F."/>
            <person name="Land M."/>
            <person name="Hauser L."/>
            <person name="Markowitz V."/>
            <person name="Cheng J.-F."/>
            <person name="Hugenholtz P."/>
            <person name="Woyke T."/>
            <person name="Wu D."/>
            <person name="Brambilla E."/>
            <person name="Klenk H.-P."/>
            <person name="Eisen J.A."/>
        </authorList>
    </citation>
    <scope>NUCLEOTIDE SEQUENCE</scope>
    <source>
        <strain evidence="2">DSM 6220</strain>
    </source>
</reference>
<keyword evidence="2" id="KW-0378">Hydrolase</keyword>
<dbReference type="OrthoDB" id="9770107at2"/>
<gene>
    <name evidence="2" type="ordered locus">Fraau_2386</name>
</gene>
<dbReference type="KEGG" id="fau:Fraau_2386"/>
<name>H8L609_FRAAD</name>
<organism evidence="2 3">
    <name type="scientific">Frateuria aurantia (strain ATCC 33424 / DSM 6220 / KCTC 2777 / LMG 1558 / NBRC 3245 / NCIMB 13370)</name>
    <name type="common">Acetobacter aurantius</name>
    <dbReference type="NCBI Taxonomy" id="767434"/>
    <lineage>
        <taxon>Bacteria</taxon>
        <taxon>Pseudomonadati</taxon>
        <taxon>Pseudomonadota</taxon>
        <taxon>Gammaproteobacteria</taxon>
        <taxon>Lysobacterales</taxon>
        <taxon>Rhodanobacteraceae</taxon>
        <taxon>Frateuria</taxon>
    </lineage>
</organism>
<dbReference type="InterPro" id="IPR029058">
    <property type="entry name" value="AB_hydrolase_fold"/>
</dbReference>
<evidence type="ECO:0000256" key="1">
    <source>
        <dbReference type="SAM" id="SignalP"/>
    </source>
</evidence>
<dbReference type="AlphaFoldDB" id="H8L609"/>
<dbReference type="Gene3D" id="3.40.50.1820">
    <property type="entry name" value="alpha/beta hydrolase"/>
    <property type="match status" value="1"/>
</dbReference>
<dbReference type="STRING" id="767434.Fraau_2386"/>
<dbReference type="GO" id="GO:0004185">
    <property type="term" value="F:serine-type carboxypeptidase activity"/>
    <property type="evidence" value="ECO:0007669"/>
    <property type="project" value="InterPro"/>
</dbReference>
<dbReference type="GO" id="GO:0006508">
    <property type="term" value="P:proteolysis"/>
    <property type="evidence" value="ECO:0007669"/>
    <property type="project" value="InterPro"/>
</dbReference>
<proteinExistence type="predicted"/>
<keyword evidence="3" id="KW-1185">Reference proteome</keyword>
<dbReference type="HOGENOM" id="CLU_032786_0_0_6"/>
<dbReference type="SUPFAM" id="SSF53474">
    <property type="entry name" value="alpha/beta-Hydrolases"/>
    <property type="match status" value="1"/>
</dbReference>
<feature type="signal peptide" evidence="1">
    <location>
        <begin position="1"/>
        <end position="23"/>
    </location>
</feature>
<keyword evidence="2" id="KW-0645">Protease</keyword>
<dbReference type="EMBL" id="CP003350">
    <property type="protein sequence ID" value="AFC86752.1"/>
    <property type="molecule type" value="Genomic_DNA"/>
</dbReference>
<keyword evidence="1" id="KW-0732">Signal</keyword>
<dbReference type="Pfam" id="PF00450">
    <property type="entry name" value="Peptidase_S10"/>
    <property type="match status" value="1"/>
</dbReference>
<evidence type="ECO:0000313" key="2">
    <source>
        <dbReference type="EMBL" id="AFC86752.1"/>
    </source>
</evidence>
<sequence length="514" mass="55829">MKPGVLPLALGLALAAVTGSGWAAENHDAPKKAEANSPIPAERNVATRHVLHIDGGSLHYTAHAGTLLIHDDKGKAIGSMFYVAYTKDGIKDKSKRPVTFLYNGGPGSASLWMHMGSFGPKRVLTTNAGATPPPPYQLVDNPDSLLDVTDLVFIDAMGTGFSTPVGSGTDKDFWGVDQDATAFDKFITRYVTVNQRWNSPKFLYGESYGTTRSAALVDKLQNDGMAFNGVILMSSILNYGELLPGMDRESIGNLPSYAAIAAYHHKIALPAGGLPELLNQARAFADTEYTEALAKGDTLPAAQKAAIAAKLSALTGLSTTWLLEANLRIDPSRFQKELLRDRRLTIGRYDARFTGIDSDAAGETTETDPSDTGMSGAFTAAFNQYLTTDLNYHSDRSYLTMSNAIESWDWKHRAAGNGWKVPMPYVVSDLGEAMRSNPHLHVLSANGWYDLATPFHATEYDLAHLGLEPSQMGQLQYTYYPSGHMIYLNPQALHQLKHDLVGFYHQAAPTASKP</sequence>
<dbReference type="RefSeq" id="WP_014403755.1">
    <property type="nucleotide sequence ID" value="NC_017033.1"/>
</dbReference>
<feature type="chain" id="PRO_5003613503" evidence="1">
    <location>
        <begin position="24"/>
        <end position="514"/>
    </location>
</feature>
<dbReference type="InterPro" id="IPR001563">
    <property type="entry name" value="Peptidase_S10"/>
</dbReference>
<dbReference type="eggNOG" id="COG2939">
    <property type="taxonomic scope" value="Bacteria"/>
</dbReference>
<evidence type="ECO:0000313" key="3">
    <source>
        <dbReference type="Proteomes" id="UP000005234"/>
    </source>
</evidence>